<organism evidence="2 3">
    <name type="scientific">Meristemomyces frigidus</name>
    <dbReference type="NCBI Taxonomy" id="1508187"/>
    <lineage>
        <taxon>Eukaryota</taxon>
        <taxon>Fungi</taxon>
        <taxon>Dikarya</taxon>
        <taxon>Ascomycota</taxon>
        <taxon>Pezizomycotina</taxon>
        <taxon>Dothideomycetes</taxon>
        <taxon>Dothideomycetidae</taxon>
        <taxon>Mycosphaerellales</taxon>
        <taxon>Teratosphaeriaceae</taxon>
        <taxon>Meristemomyces</taxon>
    </lineage>
</organism>
<sequence>MPTTSIFSYPATRNYPFKWFSFVAIAGFLIASILFSFLNYVSTGYALVNEEASNPNTTVSGAVWMRRWPSFLTSKVRPSCEPTDIQVGTEFFTDQTALSYTLTDVWQLDQGGAGAGYGVGPALTYYNNVMQNCSVDSVEIDYAAMDRTASQFAYSEWGAVEYDYVPSGLSSSKLYTFLGTNFLSRNKTTKSSLFWGGSLMSVYWTSSTFQMQTIRENQTINDLPAIRKGTLYFYPNDDATVTNMTDPNFFECDYRFTVDKGTGNYDVIFPSTYGEYRSETRLSSLIEQQAYTNIWQGADALAKAAYATILTDLGQDSGANLLVDLGSLRYFTANVTELRRPLGTTASVISSKYLCQVPQRKPGRTLFVSILVADVVFLQALWFLFVNAVDFFLLRRHRERNHCEGCMGDLRMRNLAADEMPLTKEGAEVEMGGLRLRDEEERERSVSRSRLIGMSIDINDRGREYRDIS</sequence>
<keyword evidence="1" id="KW-1133">Transmembrane helix</keyword>
<accession>A0AAN7YKP0</accession>
<feature type="transmembrane region" description="Helical" evidence="1">
    <location>
        <begin position="20"/>
        <end position="41"/>
    </location>
</feature>
<evidence type="ECO:0000313" key="3">
    <source>
        <dbReference type="Proteomes" id="UP001310890"/>
    </source>
</evidence>
<gene>
    <name evidence="2" type="ORF">LTR62_003348</name>
</gene>
<reference evidence="2" key="1">
    <citation type="submission" date="2023-08" db="EMBL/GenBank/DDBJ databases">
        <title>Black Yeasts Isolated from many extreme environments.</title>
        <authorList>
            <person name="Coleine C."/>
            <person name="Stajich J.E."/>
            <person name="Selbmann L."/>
        </authorList>
    </citation>
    <scope>NUCLEOTIDE SEQUENCE</scope>
    <source>
        <strain evidence="2">CCFEE 5401</strain>
    </source>
</reference>
<keyword evidence="1" id="KW-0812">Transmembrane</keyword>
<comment type="caution">
    <text evidence="2">The sequence shown here is derived from an EMBL/GenBank/DDBJ whole genome shotgun (WGS) entry which is preliminary data.</text>
</comment>
<keyword evidence="1" id="KW-0472">Membrane</keyword>
<protein>
    <submittedName>
        <fullName evidence="2">Uncharacterized protein</fullName>
    </submittedName>
</protein>
<dbReference type="Proteomes" id="UP001310890">
    <property type="component" value="Unassembled WGS sequence"/>
</dbReference>
<proteinExistence type="predicted"/>
<name>A0AAN7YKP0_9PEZI</name>
<evidence type="ECO:0000313" key="2">
    <source>
        <dbReference type="EMBL" id="KAK5113479.1"/>
    </source>
</evidence>
<feature type="transmembrane region" description="Helical" evidence="1">
    <location>
        <begin position="366"/>
        <end position="393"/>
    </location>
</feature>
<evidence type="ECO:0000256" key="1">
    <source>
        <dbReference type="SAM" id="Phobius"/>
    </source>
</evidence>
<dbReference type="EMBL" id="JAVRRL010000023">
    <property type="protein sequence ID" value="KAK5113479.1"/>
    <property type="molecule type" value="Genomic_DNA"/>
</dbReference>
<dbReference type="AlphaFoldDB" id="A0AAN7YKP0"/>